<dbReference type="InterPro" id="IPR036036">
    <property type="entry name" value="SOCS_box-like_dom_sf"/>
</dbReference>
<dbReference type="SUPFAM" id="SSF158235">
    <property type="entry name" value="SOCS box-like"/>
    <property type="match status" value="1"/>
</dbReference>
<dbReference type="STRING" id="7574.A0A1S3K1W4"/>
<keyword evidence="1" id="KW-0677">Repeat</keyword>
<dbReference type="GeneID" id="106178116"/>
<dbReference type="GO" id="GO:0035556">
    <property type="term" value="P:intracellular signal transduction"/>
    <property type="evidence" value="ECO:0007669"/>
    <property type="project" value="InterPro"/>
</dbReference>
<feature type="repeat" description="ANK" evidence="3">
    <location>
        <begin position="32"/>
        <end position="59"/>
    </location>
</feature>
<organism evidence="5 6">
    <name type="scientific">Lingula anatina</name>
    <name type="common">Brachiopod</name>
    <name type="synonym">Lingula unguis</name>
    <dbReference type="NCBI Taxonomy" id="7574"/>
    <lineage>
        <taxon>Eukaryota</taxon>
        <taxon>Metazoa</taxon>
        <taxon>Spiralia</taxon>
        <taxon>Lophotrochozoa</taxon>
        <taxon>Brachiopoda</taxon>
        <taxon>Linguliformea</taxon>
        <taxon>Lingulata</taxon>
        <taxon>Lingulida</taxon>
        <taxon>Linguloidea</taxon>
        <taxon>Lingulidae</taxon>
        <taxon>Lingula</taxon>
    </lineage>
</organism>
<dbReference type="Proteomes" id="UP000085678">
    <property type="component" value="Unplaced"/>
</dbReference>
<feature type="domain" description="SOCS box" evidence="4">
    <location>
        <begin position="341"/>
        <end position="401"/>
    </location>
</feature>
<dbReference type="KEGG" id="lak:106178116"/>
<dbReference type="RefSeq" id="XP_013416623.1">
    <property type="nucleotide sequence ID" value="XM_013561169.1"/>
</dbReference>
<dbReference type="InterPro" id="IPR036770">
    <property type="entry name" value="Ankyrin_rpt-contain_sf"/>
</dbReference>
<dbReference type="Gene3D" id="1.25.40.20">
    <property type="entry name" value="Ankyrin repeat-containing domain"/>
    <property type="match status" value="1"/>
</dbReference>
<evidence type="ECO:0000313" key="5">
    <source>
        <dbReference type="Proteomes" id="UP000085678"/>
    </source>
</evidence>
<dbReference type="InterPro" id="IPR002110">
    <property type="entry name" value="Ankyrin_rpt"/>
</dbReference>
<dbReference type="OrthoDB" id="19174at2759"/>
<dbReference type="PANTHER" id="PTHR24198:SF165">
    <property type="entry name" value="ANKYRIN REPEAT-CONTAINING PROTEIN-RELATED"/>
    <property type="match status" value="1"/>
</dbReference>
<keyword evidence="5" id="KW-1185">Reference proteome</keyword>
<reference evidence="6 7" key="1">
    <citation type="submission" date="2025-04" db="UniProtKB">
        <authorList>
            <consortium name="RefSeq"/>
        </authorList>
    </citation>
    <scope>IDENTIFICATION</scope>
    <source>
        <tissue evidence="6 7">Gonads</tissue>
    </source>
</reference>
<evidence type="ECO:0000256" key="1">
    <source>
        <dbReference type="ARBA" id="ARBA00022737"/>
    </source>
</evidence>
<name>A0A1S3K1W4_LINAN</name>
<evidence type="ECO:0000256" key="3">
    <source>
        <dbReference type="PROSITE-ProRule" id="PRU00023"/>
    </source>
</evidence>
<sequence>MAVRGLLSVNKNINPDAWMERALDEFHLLPKLHQAIYQNNLENVKNLINSGCNINEKNDMGETALYFAAYFGKQKILEYLFSCVDLQVMGEYRGESELHAAARAGHIECLRLCLKNGSYIDAQSLEDNWTALHIACFRKDTNIIRLLMENKANTNVVAHYGYKPINLLFILFDPQAYLIVRCLDTDLILQCMEELLVSPYVDVNHWSFIPGRTGPFVSANPTPLERACGIVSPDLVRLLLNNGARADGIYQKSCVRIPLLCLFHLLDTLSSFKLDTCQKIQDFQRCIELLLCHGIKNDVMQLFTRPKDYRKKTVAGARLRTITNIRQQIRKKNMEEYFPEYLKSEWKRFLSWLQFKENNVSSLKSLVRMKIRETVGHRVQCHVKELPIPRLLKECVLLYDI</sequence>
<dbReference type="Pfam" id="PF12796">
    <property type="entry name" value="Ank_2"/>
    <property type="match status" value="1"/>
</dbReference>
<evidence type="ECO:0000313" key="7">
    <source>
        <dbReference type="RefSeq" id="XP_013416624.1"/>
    </source>
</evidence>
<dbReference type="Pfam" id="PF07525">
    <property type="entry name" value="SOCS_box"/>
    <property type="match status" value="1"/>
</dbReference>
<gene>
    <name evidence="6 7" type="primary">LOC106178116</name>
</gene>
<feature type="repeat" description="ANK" evidence="3">
    <location>
        <begin position="127"/>
        <end position="159"/>
    </location>
</feature>
<dbReference type="SUPFAM" id="SSF48403">
    <property type="entry name" value="Ankyrin repeat"/>
    <property type="match status" value="1"/>
</dbReference>
<proteinExistence type="predicted"/>
<dbReference type="PROSITE" id="PS50088">
    <property type="entry name" value="ANK_REPEAT"/>
    <property type="match status" value="3"/>
</dbReference>
<dbReference type="Pfam" id="PF00023">
    <property type="entry name" value="Ank"/>
    <property type="match status" value="1"/>
</dbReference>
<dbReference type="PROSITE" id="PS50225">
    <property type="entry name" value="SOCS"/>
    <property type="match status" value="1"/>
</dbReference>
<protein>
    <submittedName>
        <fullName evidence="6 7">Ankyrin repeat and SOCS box protein 3 isoform X1</fullName>
    </submittedName>
</protein>
<evidence type="ECO:0000313" key="6">
    <source>
        <dbReference type="RefSeq" id="XP_013416623.1"/>
    </source>
</evidence>
<evidence type="ECO:0000256" key="2">
    <source>
        <dbReference type="ARBA" id="ARBA00023043"/>
    </source>
</evidence>
<evidence type="ECO:0000259" key="4">
    <source>
        <dbReference type="PROSITE" id="PS50225"/>
    </source>
</evidence>
<accession>A0A1S3K1W4</accession>
<dbReference type="SMART" id="SM00969">
    <property type="entry name" value="SOCS_box"/>
    <property type="match status" value="1"/>
</dbReference>
<keyword evidence="2 3" id="KW-0040">ANK repeat</keyword>
<feature type="repeat" description="ANK" evidence="3">
    <location>
        <begin position="93"/>
        <end position="125"/>
    </location>
</feature>
<dbReference type="AlphaFoldDB" id="A0A1S3K1W4"/>
<dbReference type="InterPro" id="IPR001496">
    <property type="entry name" value="SOCS_box"/>
</dbReference>
<dbReference type="PANTHER" id="PTHR24198">
    <property type="entry name" value="ANKYRIN REPEAT AND PROTEIN KINASE DOMAIN-CONTAINING PROTEIN"/>
    <property type="match status" value="1"/>
</dbReference>
<dbReference type="PROSITE" id="PS50297">
    <property type="entry name" value="ANK_REP_REGION"/>
    <property type="match status" value="2"/>
</dbReference>
<dbReference type="RefSeq" id="XP_013416624.1">
    <property type="nucleotide sequence ID" value="XM_013561170.2"/>
</dbReference>
<dbReference type="CDD" id="cd03587">
    <property type="entry name" value="SOCS"/>
    <property type="match status" value="1"/>
</dbReference>
<dbReference type="SMART" id="SM00248">
    <property type="entry name" value="ANK"/>
    <property type="match status" value="5"/>
</dbReference>